<evidence type="ECO:0000313" key="9">
    <source>
        <dbReference type="Proteomes" id="UP000199322"/>
    </source>
</evidence>
<evidence type="ECO:0000256" key="1">
    <source>
        <dbReference type="ARBA" id="ARBA00004117"/>
    </source>
</evidence>
<dbReference type="InterPro" id="IPR001444">
    <property type="entry name" value="Flag_bb_rod_N"/>
</dbReference>
<accession>A0A1G6IIN6</accession>
<evidence type="ECO:0000256" key="6">
    <source>
        <dbReference type="PIRNR" id="PIRNR002889"/>
    </source>
</evidence>
<keyword evidence="8" id="KW-0966">Cell projection</keyword>
<dbReference type="AlphaFoldDB" id="A0A1G6IIN6"/>
<keyword evidence="9" id="KW-1185">Reference proteome</keyword>
<comment type="subunit">
    <text evidence="6">The basal body constitutes a major portion of the flagellar organelle and consists of a number of rings mounted on a central rod.</text>
</comment>
<reference evidence="8 9" key="1">
    <citation type="submission" date="2016-10" db="EMBL/GenBank/DDBJ databases">
        <authorList>
            <person name="de Groot N.N."/>
        </authorList>
    </citation>
    <scope>NUCLEOTIDE SEQUENCE [LARGE SCALE GENOMIC DNA]</scope>
    <source>
        <strain evidence="8 9">WG14</strain>
    </source>
</reference>
<keyword evidence="8" id="KW-0969">Cilium</keyword>
<dbReference type="PIRSF" id="PIRSF002889">
    <property type="entry name" value="Rod_FlgB"/>
    <property type="match status" value="1"/>
</dbReference>
<dbReference type="InterPro" id="IPR006300">
    <property type="entry name" value="FlgB"/>
</dbReference>
<organism evidence="8 9">
    <name type="scientific">Geotoga petraea</name>
    <dbReference type="NCBI Taxonomy" id="28234"/>
    <lineage>
        <taxon>Bacteria</taxon>
        <taxon>Thermotogati</taxon>
        <taxon>Thermotogota</taxon>
        <taxon>Thermotogae</taxon>
        <taxon>Petrotogales</taxon>
        <taxon>Petrotogaceae</taxon>
        <taxon>Geotoga</taxon>
    </lineage>
</organism>
<name>A0A1G6IIN6_9BACT</name>
<dbReference type="NCBIfam" id="TIGR01396">
    <property type="entry name" value="FlgB"/>
    <property type="match status" value="1"/>
</dbReference>
<comment type="function">
    <text evidence="5 6">Structural component of flagellum, the bacterial motility apparatus. Part of the rod structure of flagellar basal body.</text>
</comment>
<dbReference type="Proteomes" id="UP000199322">
    <property type="component" value="Unassembled WGS sequence"/>
</dbReference>
<dbReference type="GO" id="GO:0030694">
    <property type="term" value="C:bacterial-type flagellum basal body, rod"/>
    <property type="evidence" value="ECO:0007669"/>
    <property type="project" value="InterPro"/>
</dbReference>
<dbReference type="EMBL" id="FMYV01000001">
    <property type="protein sequence ID" value="SDC06389.1"/>
    <property type="molecule type" value="Genomic_DNA"/>
</dbReference>
<keyword evidence="4 6" id="KW-0975">Bacterial flagellum</keyword>
<dbReference type="Pfam" id="PF00460">
    <property type="entry name" value="Flg_bb_rod"/>
    <property type="match status" value="1"/>
</dbReference>
<dbReference type="GO" id="GO:0071978">
    <property type="term" value="P:bacterial-type flagellum-dependent swarming motility"/>
    <property type="evidence" value="ECO:0007669"/>
    <property type="project" value="TreeGrafter"/>
</dbReference>
<feature type="domain" description="Flagellar basal body rod protein N-terminal" evidence="7">
    <location>
        <begin position="11"/>
        <end position="36"/>
    </location>
</feature>
<dbReference type="RefSeq" id="WP_091402326.1">
    <property type="nucleotide sequence ID" value="NZ_FMYV01000001.1"/>
</dbReference>
<comment type="similarity">
    <text evidence="2 6">Belongs to the flagella basal body rod proteins family.</text>
</comment>
<evidence type="ECO:0000313" key="8">
    <source>
        <dbReference type="EMBL" id="SDC06389.1"/>
    </source>
</evidence>
<evidence type="ECO:0000256" key="5">
    <source>
        <dbReference type="ARBA" id="ARBA00024934"/>
    </source>
</evidence>
<evidence type="ECO:0000256" key="4">
    <source>
        <dbReference type="ARBA" id="ARBA00023143"/>
    </source>
</evidence>
<proteinExistence type="inferred from homology"/>
<dbReference type="PANTHER" id="PTHR30435">
    <property type="entry name" value="FLAGELLAR PROTEIN"/>
    <property type="match status" value="1"/>
</dbReference>
<evidence type="ECO:0000256" key="2">
    <source>
        <dbReference type="ARBA" id="ARBA00009677"/>
    </source>
</evidence>
<comment type="subcellular location">
    <subcellularLocation>
        <location evidence="1 6">Bacterial flagellum basal body</location>
    </subcellularLocation>
</comment>
<dbReference type="STRING" id="28234.SAMN04488588_0394"/>
<sequence length="132" mass="15158">MFDINFDVLPKALDASLKKQQTIAQNIANYNTPNYKRKTISFEEELSKAVDNKDQLKLKTNKEQHLNNTLSLEKVQAKEVTQDETSIRNDGNNVDIDAEVADMVQNTLKYNGLTRMMTYAINRYNTAIRSIK</sequence>
<evidence type="ECO:0000256" key="3">
    <source>
        <dbReference type="ARBA" id="ARBA00014376"/>
    </source>
</evidence>
<keyword evidence="8" id="KW-0282">Flagellum</keyword>
<protein>
    <recommendedName>
        <fullName evidence="3 6">Flagellar basal body rod protein FlgB</fullName>
    </recommendedName>
</protein>
<gene>
    <name evidence="8" type="ORF">SAMN04488588_0394</name>
</gene>
<evidence type="ECO:0000259" key="7">
    <source>
        <dbReference type="Pfam" id="PF00460"/>
    </source>
</evidence>
<dbReference type="PANTHER" id="PTHR30435:SF12">
    <property type="entry name" value="FLAGELLAR BASAL BODY ROD PROTEIN FLGB"/>
    <property type="match status" value="1"/>
</dbReference>